<evidence type="ECO:0000313" key="2">
    <source>
        <dbReference type="Proteomes" id="UP000034508"/>
    </source>
</evidence>
<dbReference type="AlphaFoldDB" id="A0A0G0FM05"/>
<dbReference type="EMBL" id="LBSM01000001">
    <property type="protein sequence ID" value="KKQ18862.1"/>
    <property type="molecule type" value="Genomic_DNA"/>
</dbReference>
<evidence type="ECO:0000313" key="1">
    <source>
        <dbReference type="EMBL" id="KKQ18862.1"/>
    </source>
</evidence>
<comment type="caution">
    <text evidence="1">The sequence shown here is derived from an EMBL/GenBank/DDBJ whole genome shotgun (WGS) entry which is preliminary data.</text>
</comment>
<sequence>MAATGLVYAEYGANRGGRANLEAIKEKPGLVENLSLVHIIDPEPGRAFALAKEYEKLGIQAEPHQCLALDALDLTATVRTMAIDDSATLGKIMGNGSKQAVLQGAIMLSSGQSGFGGGVLGFGSSVLEGDTEIKRDAAALFGQVADLAPERTTSRIIRSKPIEASQLANTRDAAHHHLVETMDHFLEGEKVYSDVFVTETINPDSPFIYPAVMMPYEGETSRKRALKDLAMDLAKTSGYDELAVVFYQPGKPWLYTTFLIKRGRQWNLQPIDVEIPMPTETKEVFREAEIRKAKKIADAEAQAAAIAAAAAAAAQRNNDAYATD</sequence>
<proteinExistence type="predicted"/>
<gene>
    <name evidence="1" type="ORF">US31_C0001G0049</name>
</gene>
<dbReference type="Proteomes" id="UP000034508">
    <property type="component" value="Unassembled WGS sequence"/>
</dbReference>
<reference evidence="1 2" key="1">
    <citation type="journal article" date="2015" name="Nature">
        <title>rRNA introns, odd ribosomes, and small enigmatic genomes across a large radiation of phyla.</title>
        <authorList>
            <person name="Brown C.T."/>
            <person name="Hug L.A."/>
            <person name="Thomas B.C."/>
            <person name="Sharon I."/>
            <person name="Castelle C.J."/>
            <person name="Singh A."/>
            <person name="Wilkins M.J."/>
            <person name="Williams K.H."/>
            <person name="Banfield J.F."/>
        </authorList>
    </citation>
    <scope>NUCLEOTIDE SEQUENCE [LARGE SCALE GENOMIC DNA]</scope>
</reference>
<accession>A0A0G0FM05</accession>
<protein>
    <submittedName>
        <fullName evidence="1">Uncharacterized protein</fullName>
    </submittedName>
</protein>
<organism evidence="1 2">
    <name type="scientific">Berkelbacteria bacterium GW2011_GWA1_36_9</name>
    <dbReference type="NCBI Taxonomy" id="1618331"/>
    <lineage>
        <taxon>Bacteria</taxon>
        <taxon>Candidatus Berkelbacteria</taxon>
    </lineage>
</organism>
<name>A0A0G0FM05_9BACT</name>